<dbReference type="Proteomes" id="UP000245946">
    <property type="component" value="Unassembled WGS sequence"/>
</dbReference>
<evidence type="ECO:0000313" key="2">
    <source>
        <dbReference type="EMBL" id="PWN94955.1"/>
    </source>
</evidence>
<protein>
    <submittedName>
        <fullName evidence="2">Uncharacterized protein</fullName>
    </submittedName>
</protein>
<feature type="compositionally biased region" description="Basic residues" evidence="1">
    <location>
        <begin position="263"/>
        <end position="279"/>
    </location>
</feature>
<proteinExistence type="predicted"/>
<evidence type="ECO:0000313" key="3">
    <source>
        <dbReference type="Proteomes" id="UP000245946"/>
    </source>
</evidence>
<dbReference type="EMBL" id="KZ819308">
    <property type="protein sequence ID" value="PWN94955.1"/>
    <property type="molecule type" value="Genomic_DNA"/>
</dbReference>
<dbReference type="GeneID" id="37266805"/>
<feature type="compositionally biased region" description="Low complexity" evidence="1">
    <location>
        <begin position="43"/>
        <end position="53"/>
    </location>
</feature>
<name>A0A316Z432_9BASI</name>
<dbReference type="AlphaFoldDB" id="A0A316Z432"/>
<feature type="region of interest" description="Disordered" evidence="1">
    <location>
        <begin position="294"/>
        <end position="318"/>
    </location>
</feature>
<feature type="compositionally biased region" description="Basic residues" evidence="1">
    <location>
        <begin position="294"/>
        <end position="309"/>
    </location>
</feature>
<feature type="region of interest" description="Disordered" evidence="1">
    <location>
        <begin position="43"/>
        <end position="76"/>
    </location>
</feature>
<dbReference type="RefSeq" id="XP_025595234.1">
    <property type="nucleotide sequence ID" value="XM_025739259.1"/>
</dbReference>
<feature type="region of interest" description="Disordered" evidence="1">
    <location>
        <begin position="1"/>
        <end position="24"/>
    </location>
</feature>
<gene>
    <name evidence="2" type="ORF">FA09DRAFT_164568</name>
</gene>
<organism evidence="2 3">
    <name type="scientific">Tilletiopsis washingtonensis</name>
    <dbReference type="NCBI Taxonomy" id="58919"/>
    <lineage>
        <taxon>Eukaryota</taxon>
        <taxon>Fungi</taxon>
        <taxon>Dikarya</taxon>
        <taxon>Basidiomycota</taxon>
        <taxon>Ustilaginomycotina</taxon>
        <taxon>Exobasidiomycetes</taxon>
        <taxon>Entylomatales</taxon>
        <taxon>Entylomatales incertae sedis</taxon>
        <taxon>Tilletiopsis</taxon>
    </lineage>
</organism>
<evidence type="ECO:0000256" key="1">
    <source>
        <dbReference type="SAM" id="MobiDB-lite"/>
    </source>
</evidence>
<sequence length="318" mass="34161">MHAATPGGLGAAPEPHTAHVPGAPRSWQSHFRVHSQSLSALLPAPAPAGAAPRAPRPRRVPALRRRSRPADALSRSHSLRLKMTPAAPQQLQLSAFLLAAAYEASAAACARGALRCAGCALLQACASVPARAGRASARRLAQCMQRCQGLPPVSWQLSALSGGREAARPPCERTLRHARRTRAAQEHSAGGGRGRPSLCTQVPACFPCQPPAPLRHLRSRHDSRPRHMPVCVQAACGSGRGAAPQHSPSPPPAHARAAERRGGRMARRRRVRGLRRRGTARAEALAARLRRRRRSAMRCAGRRHRRRRPAAAAQARRI</sequence>
<feature type="compositionally biased region" description="Basic residues" evidence="1">
    <location>
        <begin position="55"/>
        <end position="67"/>
    </location>
</feature>
<feature type="region of interest" description="Disordered" evidence="1">
    <location>
        <begin position="238"/>
        <end position="282"/>
    </location>
</feature>
<reference evidence="2 3" key="1">
    <citation type="journal article" date="2018" name="Mol. Biol. Evol.">
        <title>Broad Genomic Sampling Reveals a Smut Pathogenic Ancestry of the Fungal Clade Ustilaginomycotina.</title>
        <authorList>
            <person name="Kijpornyongpan T."/>
            <person name="Mondo S.J."/>
            <person name="Barry K."/>
            <person name="Sandor L."/>
            <person name="Lee J."/>
            <person name="Lipzen A."/>
            <person name="Pangilinan J."/>
            <person name="LaButti K."/>
            <person name="Hainaut M."/>
            <person name="Henrissat B."/>
            <person name="Grigoriev I.V."/>
            <person name="Spatafora J.W."/>
            <person name="Aime M.C."/>
        </authorList>
    </citation>
    <scope>NUCLEOTIDE SEQUENCE [LARGE SCALE GENOMIC DNA]</scope>
    <source>
        <strain evidence="2 3">MCA 4186</strain>
    </source>
</reference>
<accession>A0A316Z432</accession>
<keyword evidence="3" id="KW-1185">Reference proteome</keyword>